<feature type="binding site" evidence="5">
    <location>
        <position position="94"/>
    </location>
    <ligand>
        <name>NAD(+)</name>
        <dbReference type="ChEBI" id="CHEBI:57540"/>
    </ligand>
</feature>
<dbReference type="Pfam" id="PF02737">
    <property type="entry name" value="3HCDH_N"/>
    <property type="match status" value="1"/>
</dbReference>
<sequence length="280" mass="30163">MAVTGVVGAGVMGIGVAQDFAAAGHEVVLVDKDERILEEARAAITRNCRLSRLMGGPALDADEILARITTAVGLAALDKTEILVENVTEDWDIKAAVHAELDEVCGPDTVIIANTSAVPITRIASVGRNPGRVIGVHFMNPVPQKPVVELIPGFHTTPETILRTRELLTSIGKRWVDVKDASGFVSNRVLMLTVNEAAYLVHEGVATAESVDEVFRGCFGHPMGPLETADLIGVDTILYSVEVLYEHYADSKYRPCPLLKQMTDAGLHGRKSGRGFYTYS</sequence>
<evidence type="ECO:0000313" key="8">
    <source>
        <dbReference type="EMBL" id="SEC58788.1"/>
    </source>
</evidence>
<dbReference type="SUPFAM" id="SSF51735">
    <property type="entry name" value="NAD(P)-binding Rossmann-fold domains"/>
    <property type="match status" value="1"/>
</dbReference>
<dbReference type="RefSeq" id="WP_091310075.1">
    <property type="nucleotide sequence ID" value="NZ_FNSO01000004.1"/>
</dbReference>
<dbReference type="Gene3D" id="1.10.1040.10">
    <property type="entry name" value="N-(1-d-carboxylethyl)-l-norvaline Dehydrogenase, domain 2"/>
    <property type="match status" value="1"/>
</dbReference>
<dbReference type="InterPro" id="IPR022694">
    <property type="entry name" value="3-OHacyl-CoA_DH"/>
</dbReference>
<feature type="binding site" evidence="5">
    <location>
        <position position="89"/>
    </location>
    <ligand>
        <name>NAD(+)</name>
        <dbReference type="ChEBI" id="CHEBI:57540"/>
    </ligand>
</feature>
<evidence type="ECO:0000256" key="2">
    <source>
        <dbReference type="ARBA" id="ARBA00009463"/>
    </source>
</evidence>
<keyword evidence="3" id="KW-0560">Oxidoreductase</keyword>
<evidence type="ECO:0000259" key="7">
    <source>
        <dbReference type="Pfam" id="PF02737"/>
    </source>
</evidence>
<gene>
    <name evidence="8" type="ORF">SAMN04489727_4306</name>
</gene>
<dbReference type="PIRSF" id="PIRSF000105">
    <property type="entry name" value="HCDH"/>
    <property type="match status" value="1"/>
</dbReference>
<feature type="binding site" evidence="5">
    <location>
        <position position="116"/>
    </location>
    <ligand>
        <name>NAD(+)</name>
        <dbReference type="ChEBI" id="CHEBI:57540"/>
    </ligand>
</feature>
<dbReference type="OrthoDB" id="3229174at2"/>
<dbReference type="InterPro" id="IPR006176">
    <property type="entry name" value="3-OHacyl-CoA_DH_NAD-bd"/>
</dbReference>
<dbReference type="STRING" id="208445.SAMN04489727_4306"/>
<evidence type="ECO:0000313" key="9">
    <source>
        <dbReference type="Proteomes" id="UP000199622"/>
    </source>
</evidence>
<proteinExistence type="inferred from homology"/>
<feature type="binding site" evidence="5">
    <location>
        <position position="31"/>
    </location>
    <ligand>
        <name>NAD(+)</name>
        <dbReference type="ChEBI" id="CHEBI:57540"/>
    </ligand>
</feature>
<feature type="site" description="Important for catalytic activity" evidence="4">
    <location>
        <position position="137"/>
    </location>
</feature>
<dbReference type="PANTHER" id="PTHR48075:SF5">
    <property type="entry name" value="3-HYDROXYBUTYRYL-COA DEHYDROGENASE"/>
    <property type="match status" value="1"/>
</dbReference>
<reference evidence="9" key="1">
    <citation type="submission" date="2016-10" db="EMBL/GenBank/DDBJ databases">
        <authorList>
            <person name="Varghese N."/>
            <person name="Submissions S."/>
        </authorList>
    </citation>
    <scope>NUCLEOTIDE SEQUENCE [LARGE SCALE GENOMIC DNA]</scope>
    <source>
        <strain evidence="9">DSM 44544</strain>
    </source>
</reference>
<comment type="pathway">
    <text evidence="1">Lipid metabolism; butanoate metabolism.</text>
</comment>
<evidence type="ECO:0000256" key="1">
    <source>
        <dbReference type="ARBA" id="ARBA00005086"/>
    </source>
</evidence>
<name>A0A1H4TRC1_9PSEU</name>
<dbReference type="Proteomes" id="UP000199622">
    <property type="component" value="Unassembled WGS sequence"/>
</dbReference>
<dbReference type="AlphaFoldDB" id="A0A1H4TRC1"/>
<evidence type="ECO:0000256" key="5">
    <source>
        <dbReference type="PIRSR" id="PIRSR000105-2"/>
    </source>
</evidence>
<feature type="domain" description="3-hydroxyacyl-CoA dehydrogenase C-terminal" evidence="6">
    <location>
        <begin position="183"/>
        <end position="279"/>
    </location>
</feature>
<keyword evidence="9" id="KW-1185">Reference proteome</keyword>
<feature type="binding site" evidence="5">
    <location>
        <position position="140"/>
    </location>
    <ligand>
        <name>NAD(+)</name>
        <dbReference type="ChEBI" id="CHEBI:57540"/>
    </ligand>
</feature>
<organism evidence="8 9">
    <name type="scientific">Amycolatopsis tolypomycina</name>
    <dbReference type="NCBI Taxonomy" id="208445"/>
    <lineage>
        <taxon>Bacteria</taxon>
        <taxon>Bacillati</taxon>
        <taxon>Actinomycetota</taxon>
        <taxon>Actinomycetes</taxon>
        <taxon>Pseudonocardiales</taxon>
        <taxon>Pseudonocardiaceae</taxon>
        <taxon>Amycolatopsis</taxon>
    </lineage>
</organism>
<evidence type="ECO:0000256" key="3">
    <source>
        <dbReference type="ARBA" id="ARBA00023002"/>
    </source>
</evidence>
<feature type="binding site" evidence="5">
    <location>
        <position position="271"/>
    </location>
    <ligand>
        <name>NAD(+)</name>
        <dbReference type="ChEBI" id="CHEBI:57540"/>
    </ligand>
</feature>
<dbReference type="GO" id="GO:0070403">
    <property type="term" value="F:NAD+ binding"/>
    <property type="evidence" value="ECO:0007669"/>
    <property type="project" value="InterPro"/>
</dbReference>
<dbReference type="GO" id="GO:0006631">
    <property type="term" value="P:fatty acid metabolic process"/>
    <property type="evidence" value="ECO:0007669"/>
    <property type="project" value="InterPro"/>
</dbReference>
<feature type="binding site" evidence="5">
    <location>
        <begin position="8"/>
        <end position="13"/>
    </location>
    <ligand>
        <name>NAD(+)</name>
        <dbReference type="ChEBI" id="CHEBI:57540"/>
    </ligand>
</feature>
<dbReference type="SUPFAM" id="SSF48179">
    <property type="entry name" value="6-phosphogluconate dehydrogenase C-terminal domain-like"/>
    <property type="match status" value="1"/>
</dbReference>
<evidence type="ECO:0000256" key="4">
    <source>
        <dbReference type="PIRSR" id="PIRSR000105-1"/>
    </source>
</evidence>
<dbReference type="Gene3D" id="3.40.50.720">
    <property type="entry name" value="NAD(P)-binding Rossmann-like Domain"/>
    <property type="match status" value="1"/>
</dbReference>
<comment type="similarity">
    <text evidence="2">Belongs to the 3-hydroxyacyl-CoA dehydrogenase family.</text>
</comment>
<protein>
    <submittedName>
        <fullName evidence="8">3-hydroxybutyryl-CoA dehydrogenase</fullName>
    </submittedName>
</protein>
<dbReference type="InterPro" id="IPR006108">
    <property type="entry name" value="3HC_DH_C"/>
</dbReference>
<dbReference type="EMBL" id="FNSO01000004">
    <property type="protein sequence ID" value="SEC58788.1"/>
    <property type="molecule type" value="Genomic_DNA"/>
</dbReference>
<dbReference type="Pfam" id="PF00725">
    <property type="entry name" value="3HCDH"/>
    <property type="match status" value="1"/>
</dbReference>
<dbReference type="InterPro" id="IPR036291">
    <property type="entry name" value="NAD(P)-bd_dom_sf"/>
</dbReference>
<dbReference type="InterPro" id="IPR008927">
    <property type="entry name" value="6-PGluconate_DH-like_C_sf"/>
</dbReference>
<accession>A0A1H4TRC1</accession>
<keyword evidence="5" id="KW-0520">NAD</keyword>
<dbReference type="GO" id="GO:0016616">
    <property type="term" value="F:oxidoreductase activity, acting on the CH-OH group of donors, NAD or NADP as acceptor"/>
    <property type="evidence" value="ECO:0007669"/>
    <property type="project" value="InterPro"/>
</dbReference>
<feature type="domain" description="3-hydroxyacyl-CoA dehydrogenase NAD binding" evidence="7">
    <location>
        <begin position="5"/>
        <end position="180"/>
    </location>
</feature>
<dbReference type="PANTHER" id="PTHR48075">
    <property type="entry name" value="3-HYDROXYACYL-COA DEHYDROGENASE FAMILY PROTEIN"/>
    <property type="match status" value="1"/>
</dbReference>
<evidence type="ECO:0000259" key="6">
    <source>
        <dbReference type="Pfam" id="PF00725"/>
    </source>
</evidence>
<dbReference type="InterPro" id="IPR013328">
    <property type="entry name" value="6PGD_dom2"/>
</dbReference>